<name>A0AAV2JV09_KNICA</name>
<dbReference type="Proteomes" id="UP001497482">
    <property type="component" value="Chromosome 14"/>
</dbReference>
<dbReference type="AlphaFoldDB" id="A0AAV2JV09"/>
<organism evidence="2 3">
    <name type="scientific">Knipowitschia caucasica</name>
    <name type="common">Caucasian dwarf goby</name>
    <name type="synonym">Pomatoschistus caucasicus</name>
    <dbReference type="NCBI Taxonomy" id="637954"/>
    <lineage>
        <taxon>Eukaryota</taxon>
        <taxon>Metazoa</taxon>
        <taxon>Chordata</taxon>
        <taxon>Craniata</taxon>
        <taxon>Vertebrata</taxon>
        <taxon>Euteleostomi</taxon>
        <taxon>Actinopterygii</taxon>
        <taxon>Neopterygii</taxon>
        <taxon>Teleostei</taxon>
        <taxon>Neoteleostei</taxon>
        <taxon>Acanthomorphata</taxon>
        <taxon>Gobiaria</taxon>
        <taxon>Gobiiformes</taxon>
        <taxon>Gobioidei</taxon>
        <taxon>Gobiidae</taxon>
        <taxon>Gobiinae</taxon>
        <taxon>Knipowitschia</taxon>
    </lineage>
</organism>
<dbReference type="EMBL" id="OZ035836">
    <property type="protein sequence ID" value="CAL1580593.1"/>
    <property type="molecule type" value="Genomic_DNA"/>
</dbReference>
<reference evidence="2 3" key="1">
    <citation type="submission" date="2024-04" db="EMBL/GenBank/DDBJ databases">
        <authorList>
            <person name="Waldvogel A.-M."/>
            <person name="Schoenle A."/>
        </authorList>
    </citation>
    <scope>NUCLEOTIDE SEQUENCE [LARGE SCALE GENOMIC DNA]</scope>
</reference>
<feature type="region of interest" description="Disordered" evidence="1">
    <location>
        <begin position="1"/>
        <end position="54"/>
    </location>
</feature>
<proteinExistence type="predicted"/>
<evidence type="ECO:0000313" key="3">
    <source>
        <dbReference type="Proteomes" id="UP001497482"/>
    </source>
</evidence>
<gene>
    <name evidence="2" type="ORF">KC01_LOCUS11416</name>
</gene>
<keyword evidence="3" id="KW-1185">Reference proteome</keyword>
<evidence type="ECO:0000313" key="2">
    <source>
        <dbReference type="EMBL" id="CAL1580593.1"/>
    </source>
</evidence>
<protein>
    <submittedName>
        <fullName evidence="2">Uncharacterized protein</fullName>
    </submittedName>
</protein>
<evidence type="ECO:0000256" key="1">
    <source>
        <dbReference type="SAM" id="MobiDB-lite"/>
    </source>
</evidence>
<accession>A0AAV2JV09</accession>
<sequence length="67" mass="7574">MEQLQPPCVQQHTEPDRTPLAPTPKKVPVSFIDSRLDSDTSSEEEAKDGNVEELTGKVRQEVLTYYD</sequence>